<keyword evidence="5" id="KW-0813">Transport</keyword>
<evidence type="ECO:0000313" key="10">
    <source>
        <dbReference type="EMBL" id="KAJ7225426.1"/>
    </source>
</evidence>
<evidence type="ECO:0000256" key="5">
    <source>
        <dbReference type="ARBA" id="ARBA00022448"/>
    </source>
</evidence>
<dbReference type="CDD" id="cd00917">
    <property type="entry name" value="PG-PI_TP"/>
    <property type="match status" value="1"/>
</dbReference>
<accession>A0AAD6YP39</accession>
<evidence type="ECO:0000256" key="3">
    <source>
        <dbReference type="ARBA" id="ARBA00011245"/>
    </source>
</evidence>
<dbReference type="Pfam" id="PF02221">
    <property type="entry name" value="E1_DerP2_DerF2"/>
    <property type="match status" value="1"/>
</dbReference>
<evidence type="ECO:0000256" key="7">
    <source>
        <dbReference type="ARBA" id="ARBA00023055"/>
    </source>
</evidence>
<dbReference type="SMART" id="SM00737">
    <property type="entry name" value="ML"/>
    <property type="match status" value="1"/>
</dbReference>
<evidence type="ECO:0000256" key="1">
    <source>
        <dbReference type="ARBA" id="ARBA00002053"/>
    </source>
</evidence>
<dbReference type="PANTHER" id="PTHR11306">
    <property type="entry name" value="NIEMANN PICK TYPE C2 PROTEIN NPC2-RELATED"/>
    <property type="match status" value="1"/>
</dbReference>
<dbReference type="Gene3D" id="2.70.220.10">
    <property type="entry name" value="Ganglioside GM2 activator"/>
    <property type="match status" value="1"/>
</dbReference>
<dbReference type="PANTHER" id="PTHR11306:SF0">
    <property type="entry name" value="PHOSPHATIDYLGLYCEROL_PHOSPHATIDYLINOSITOL TRANSFER PROTEIN"/>
    <property type="match status" value="1"/>
</dbReference>
<dbReference type="InterPro" id="IPR033917">
    <property type="entry name" value="ML_PG-PI_TP"/>
</dbReference>
<evidence type="ECO:0000256" key="8">
    <source>
        <dbReference type="SAM" id="SignalP"/>
    </source>
</evidence>
<gene>
    <name evidence="10" type="ORF">GGX14DRAFT_556229</name>
</gene>
<protein>
    <recommendedName>
        <fullName evidence="4">Phosphatidylglycerol/phosphatidylinositol transfer protein</fullName>
    </recommendedName>
</protein>
<proteinExistence type="inferred from homology"/>
<sequence>MFRRVLLLSFAALLLVNAATTGWEYADCGLPSHPLQIESIELFPDPPVPGQDLEVTVKALATKRIEDGATADVTVRLGLVKLLEKKFDMCHEARKLNAAVSCPVDPGTYTIVQAVALPKEIPTGKHCVSKFGVRVRGFTADNEDMMCLDLKLDFMKSISSIFTSPF</sequence>
<dbReference type="InterPro" id="IPR014756">
    <property type="entry name" value="Ig_E-set"/>
</dbReference>
<dbReference type="AlphaFoldDB" id="A0AAD6YP39"/>
<evidence type="ECO:0000256" key="6">
    <source>
        <dbReference type="ARBA" id="ARBA00022729"/>
    </source>
</evidence>
<dbReference type="InterPro" id="IPR039670">
    <property type="entry name" value="NPC2-like"/>
</dbReference>
<feature type="chain" id="PRO_5042081491" description="Phosphatidylglycerol/phosphatidylinositol transfer protein" evidence="8">
    <location>
        <begin position="19"/>
        <end position="166"/>
    </location>
</feature>
<evidence type="ECO:0000256" key="4">
    <source>
        <dbReference type="ARBA" id="ARBA00016056"/>
    </source>
</evidence>
<feature type="signal peptide" evidence="8">
    <location>
        <begin position="1"/>
        <end position="18"/>
    </location>
</feature>
<name>A0AAD6YP39_9AGAR</name>
<dbReference type="GO" id="GO:0032366">
    <property type="term" value="P:intracellular sterol transport"/>
    <property type="evidence" value="ECO:0007669"/>
    <property type="project" value="InterPro"/>
</dbReference>
<dbReference type="GO" id="GO:0032934">
    <property type="term" value="F:sterol binding"/>
    <property type="evidence" value="ECO:0007669"/>
    <property type="project" value="InterPro"/>
</dbReference>
<dbReference type="InterPro" id="IPR036846">
    <property type="entry name" value="GM2-AP_sf"/>
</dbReference>
<organism evidence="10 11">
    <name type="scientific">Mycena pura</name>
    <dbReference type="NCBI Taxonomy" id="153505"/>
    <lineage>
        <taxon>Eukaryota</taxon>
        <taxon>Fungi</taxon>
        <taxon>Dikarya</taxon>
        <taxon>Basidiomycota</taxon>
        <taxon>Agaricomycotina</taxon>
        <taxon>Agaricomycetes</taxon>
        <taxon>Agaricomycetidae</taxon>
        <taxon>Agaricales</taxon>
        <taxon>Marasmiineae</taxon>
        <taxon>Mycenaceae</taxon>
        <taxon>Mycena</taxon>
    </lineage>
</organism>
<keyword evidence="11" id="KW-1185">Reference proteome</keyword>
<evidence type="ECO:0000256" key="2">
    <source>
        <dbReference type="ARBA" id="ARBA00006370"/>
    </source>
</evidence>
<keyword evidence="6 8" id="KW-0732">Signal</keyword>
<keyword evidence="7" id="KW-0445">Lipid transport</keyword>
<dbReference type="Proteomes" id="UP001219525">
    <property type="component" value="Unassembled WGS sequence"/>
</dbReference>
<comment type="subunit">
    <text evidence="3">Monomer.</text>
</comment>
<reference evidence="10" key="1">
    <citation type="submission" date="2023-03" db="EMBL/GenBank/DDBJ databases">
        <title>Massive genome expansion in bonnet fungi (Mycena s.s.) driven by repeated elements and novel gene families across ecological guilds.</title>
        <authorList>
            <consortium name="Lawrence Berkeley National Laboratory"/>
            <person name="Harder C.B."/>
            <person name="Miyauchi S."/>
            <person name="Viragh M."/>
            <person name="Kuo A."/>
            <person name="Thoen E."/>
            <person name="Andreopoulos B."/>
            <person name="Lu D."/>
            <person name="Skrede I."/>
            <person name="Drula E."/>
            <person name="Henrissat B."/>
            <person name="Morin E."/>
            <person name="Kohler A."/>
            <person name="Barry K."/>
            <person name="LaButti K."/>
            <person name="Morin E."/>
            <person name="Salamov A."/>
            <person name="Lipzen A."/>
            <person name="Mereny Z."/>
            <person name="Hegedus B."/>
            <person name="Baldrian P."/>
            <person name="Stursova M."/>
            <person name="Weitz H."/>
            <person name="Taylor A."/>
            <person name="Grigoriev I.V."/>
            <person name="Nagy L.G."/>
            <person name="Martin F."/>
            <person name="Kauserud H."/>
        </authorList>
    </citation>
    <scope>NUCLEOTIDE SEQUENCE</scope>
    <source>
        <strain evidence="10">9144</strain>
    </source>
</reference>
<feature type="domain" description="MD-2-related lipid-recognition" evidence="9">
    <location>
        <begin position="25"/>
        <end position="152"/>
    </location>
</feature>
<comment type="function">
    <text evidence="1">Catalyzes the intermembrane transfer of phosphatidylglycerol and phosphatidylinositol.</text>
</comment>
<dbReference type="SUPFAM" id="SSF81296">
    <property type="entry name" value="E set domains"/>
    <property type="match status" value="1"/>
</dbReference>
<dbReference type="InterPro" id="IPR003172">
    <property type="entry name" value="ML_dom"/>
</dbReference>
<dbReference type="EMBL" id="JARJCW010000004">
    <property type="protein sequence ID" value="KAJ7225426.1"/>
    <property type="molecule type" value="Genomic_DNA"/>
</dbReference>
<evidence type="ECO:0000313" key="11">
    <source>
        <dbReference type="Proteomes" id="UP001219525"/>
    </source>
</evidence>
<evidence type="ECO:0000259" key="9">
    <source>
        <dbReference type="SMART" id="SM00737"/>
    </source>
</evidence>
<comment type="caution">
    <text evidence="10">The sequence shown here is derived from an EMBL/GenBank/DDBJ whole genome shotgun (WGS) entry which is preliminary data.</text>
</comment>
<comment type="similarity">
    <text evidence="2">Belongs to the NPC2 family.</text>
</comment>